<dbReference type="EMBL" id="CP035704">
    <property type="protein sequence ID" value="QBB70196.1"/>
    <property type="molecule type" value="Genomic_DNA"/>
</dbReference>
<dbReference type="OrthoDB" id="4558596at2"/>
<reference evidence="1 2" key="1">
    <citation type="submission" date="2019-01" db="EMBL/GenBank/DDBJ databases">
        <title>Pseudolysobacter antarctica gen. nov., sp. nov., isolated from Fildes Peninsula, Antarctica.</title>
        <authorList>
            <person name="Wei Z."/>
            <person name="Peng F."/>
        </authorList>
    </citation>
    <scope>NUCLEOTIDE SEQUENCE [LARGE SCALE GENOMIC DNA]</scope>
    <source>
        <strain evidence="1 2">AQ6-296</strain>
    </source>
</reference>
<name>A0A411HI58_9GAMM</name>
<sequence length="145" mass="16328">MANARTRYDTISSFMQRQYEAKATVLYNKPAVEIANTPFLFYMLPGMAFRLRGRARDSALALAGAVLWTPYGEPPGNSPWVLVPVIHFLRWDGFAIEAMRYATDANVRRPVAVANQGPPPEPPAALRWRDNIKALLEKASNLRLR</sequence>
<evidence type="ECO:0000313" key="2">
    <source>
        <dbReference type="Proteomes" id="UP000291562"/>
    </source>
</evidence>
<dbReference type="RefSeq" id="WP_129832455.1">
    <property type="nucleotide sequence ID" value="NZ_CP035704.1"/>
</dbReference>
<dbReference type="Proteomes" id="UP000291562">
    <property type="component" value="Chromosome"/>
</dbReference>
<accession>A0A411HI58</accession>
<organism evidence="1 2">
    <name type="scientific">Pseudolysobacter antarcticus</name>
    <dbReference type="NCBI Taxonomy" id="2511995"/>
    <lineage>
        <taxon>Bacteria</taxon>
        <taxon>Pseudomonadati</taxon>
        <taxon>Pseudomonadota</taxon>
        <taxon>Gammaproteobacteria</taxon>
        <taxon>Lysobacterales</taxon>
        <taxon>Rhodanobacteraceae</taxon>
        <taxon>Pseudolysobacter</taxon>
    </lineage>
</organism>
<dbReference type="KEGG" id="xbc:ELE36_07365"/>
<proteinExistence type="predicted"/>
<gene>
    <name evidence="1" type="ORF">ELE36_07365</name>
</gene>
<protein>
    <submittedName>
        <fullName evidence="1">Uncharacterized protein</fullName>
    </submittedName>
</protein>
<dbReference type="AlphaFoldDB" id="A0A411HI58"/>
<evidence type="ECO:0000313" key="1">
    <source>
        <dbReference type="EMBL" id="QBB70196.1"/>
    </source>
</evidence>
<keyword evidence="2" id="KW-1185">Reference proteome</keyword>